<gene>
    <name evidence="2" type="ORF">HMPREF3213_00738</name>
    <name evidence="1" type="ORF">SB48_HM08orf04791</name>
</gene>
<dbReference type="AlphaFoldDB" id="A0A0C5CQU6"/>
<reference evidence="3" key="2">
    <citation type="submission" date="2015-01" db="EMBL/GenBank/DDBJ databases">
        <title>Comparative genome analysis of Bacillus coagulans HM-08, Clostridium butyricum HM-68, Bacillus subtilis HM-66 and Bacillus paralicheniformis BL-09.</title>
        <authorList>
            <person name="Zhang H."/>
        </authorList>
    </citation>
    <scope>NUCLEOTIDE SEQUENCE [LARGE SCALE GENOMIC DNA]</scope>
    <source>
        <strain evidence="3">HM-08</strain>
    </source>
</reference>
<sequence>MGRSSKSKRFVHQGKDAVKKYSERFPYHSTLAEAEANRSEEGNSGGIL</sequence>
<dbReference type="Proteomes" id="UP000032024">
    <property type="component" value="Chromosome"/>
</dbReference>
<dbReference type="RefSeq" id="WP_017550193.1">
    <property type="nucleotide sequence ID" value="NZ_CP010525.1"/>
</dbReference>
<reference evidence="2" key="4">
    <citation type="submission" date="2016-01" db="EMBL/GenBank/DDBJ databases">
        <authorList>
            <person name="Oliw E.H."/>
        </authorList>
    </citation>
    <scope>NUCLEOTIDE SEQUENCE [LARGE SCALE GENOMIC DNA]</scope>
    <source>
        <strain evidence="2">GED7749B</strain>
    </source>
</reference>
<evidence type="ECO:0000313" key="1">
    <source>
        <dbReference type="EMBL" id="AJO23792.1"/>
    </source>
</evidence>
<name>A0A0C5CQU6_HEYCO</name>
<dbReference type="STRING" id="1398.AB434_2312"/>
<evidence type="ECO:0000313" key="2">
    <source>
        <dbReference type="EMBL" id="KWZ84820.1"/>
    </source>
</evidence>
<organism evidence="2 4">
    <name type="scientific">Heyndrickxia coagulans</name>
    <name type="common">Weizmannia coagulans</name>
    <dbReference type="NCBI Taxonomy" id="1398"/>
    <lineage>
        <taxon>Bacteria</taxon>
        <taxon>Bacillati</taxon>
        <taxon>Bacillota</taxon>
        <taxon>Bacilli</taxon>
        <taxon>Bacillales</taxon>
        <taxon>Bacillaceae</taxon>
        <taxon>Heyndrickxia</taxon>
    </lineage>
</organism>
<dbReference type="Proteomes" id="UP000070376">
    <property type="component" value="Unassembled WGS sequence"/>
</dbReference>
<reference evidence="4" key="3">
    <citation type="submission" date="2016-01" db="EMBL/GenBank/DDBJ databases">
        <authorList>
            <person name="Mitreva M."/>
            <person name="Pepin K.H."/>
            <person name="Mihindukulasuriya K.A."/>
            <person name="Fulton R."/>
            <person name="Fronick C."/>
            <person name="O'Laughlin M."/>
            <person name="Miner T."/>
            <person name="Herter B."/>
            <person name="Rosa B.A."/>
            <person name="Cordes M."/>
            <person name="Tomlinson C."/>
            <person name="Wollam A."/>
            <person name="Palsikar V.B."/>
            <person name="Mardis E.R."/>
            <person name="Wilson R.K."/>
        </authorList>
    </citation>
    <scope>NUCLEOTIDE SEQUENCE [LARGE SCALE GENOMIC DNA]</scope>
    <source>
        <strain evidence="4">GED7749B</strain>
    </source>
</reference>
<dbReference type="EMBL" id="LRPN01000026">
    <property type="protein sequence ID" value="KWZ84820.1"/>
    <property type="molecule type" value="Genomic_DNA"/>
</dbReference>
<dbReference type="EMBL" id="CP010525">
    <property type="protein sequence ID" value="AJO23792.1"/>
    <property type="molecule type" value="Genomic_DNA"/>
</dbReference>
<protein>
    <recommendedName>
        <fullName evidence="5">Competence protein</fullName>
    </recommendedName>
</protein>
<dbReference type="GeneID" id="93260471"/>
<evidence type="ECO:0000313" key="3">
    <source>
        <dbReference type="Proteomes" id="UP000032024"/>
    </source>
</evidence>
<proteinExistence type="predicted"/>
<reference evidence="1" key="1">
    <citation type="submission" date="2015-01" db="EMBL/GenBank/DDBJ databases">
        <title>Comparative genome analysis of Bacillus coagulans HM-08, Clostridium butyricum HM-68, Bacillus subtilis HM-66 and Bacillus licheniformis BL-09.</title>
        <authorList>
            <person name="Zhang H."/>
        </authorList>
    </citation>
    <scope>NUCLEOTIDE SEQUENCE [LARGE SCALE GENOMIC DNA]</scope>
    <source>
        <strain evidence="1">HM-08</strain>
    </source>
</reference>
<accession>A0A0C5CQU6</accession>
<evidence type="ECO:0000313" key="4">
    <source>
        <dbReference type="Proteomes" id="UP000070376"/>
    </source>
</evidence>
<evidence type="ECO:0008006" key="5">
    <source>
        <dbReference type="Google" id="ProtNLM"/>
    </source>
</evidence>
<dbReference type="PATRIC" id="fig|1398.18.peg.2971"/>
<keyword evidence="3" id="KW-1185">Reference proteome</keyword>